<gene>
    <name evidence="9" type="ORF">EZI54_09535</name>
</gene>
<evidence type="ECO:0000256" key="4">
    <source>
        <dbReference type="SAM" id="Coils"/>
    </source>
</evidence>
<dbReference type="InterPro" id="IPR027266">
    <property type="entry name" value="TrmE/GcvT-like"/>
</dbReference>
<dbReference type="Gene3D" id="3.50.50.60">
    <property type="entry name" value="FAD/NAD(P)-binding domain"/>
    <property type="match status" value="1"/>
</dbReference>
<evidence type="ECO:0000313" key="9">
    <source>
        <dbReference type="EMBL" id="TBW56180.1"/>
    </source>
</evidence>
<evidence type="ECO:0000313" key="10">
    <source>
        <dbReference type="Proteomes" id="UP000313645"/>
    </source>
</evidence>
<feature type="domain" description="FAD dependent oxidoreductase central" evidence="8">
    <location>
        <begin position="385"/>
        <end position="440"/>
    </location>
</feature>
<evidence type="ECO:0000259" key="6">
    <source>
        <dbReference type="Pfam" id="PF01571"/>
    </source>
</evidence>
<comment type="similarity">
    <text evidence="1">Belongs to the GcvT family.</text>
</comment>
<name>A0ABY1ZKR0_9GAMM</name>
<protein>
    <submittedName>
        <fullName evidence="9">FAD-dependent oxidoreductase</fullName>
    </submittedName>
</protein>
<dbReference type="SUPFAM" id="SSF101790">
    <property type="entry name" value="Aminomethyltransferase beta-barrel domain"/>
    <property type="match status" value="1"/>
</dbReference>
<dbReference type="InterPro" id="IPR036188">
    <property type="entry name" value="FAD/NAD-bd_sf"/>
</dbReference>
<proteinExistence type="inferred from homology"/>
<keyword evidence="10" id="KW-1185">Reference proteome</keyword>
<keyword evidence="3" id="KW-0560">Oxidoreductase</keyword>
<feature type="domain" description="Aminomethyltransferase C-terminal" evidence="7">
    <location>
        <begin position="793"/>
        <end position="838"/>
    </location>
</feature>
<evidence type="ECO:0000259" key="7">
    <source>
        <dbReference type="Pfam" id="PF08669"/>
    </source>
</evidence>
<feature type="coiled-coil region" evidence="4">
    <location>
        <begin position="703"/>
        <end position="730"/>
    </location>
</feature>
<dbReference type="SUPFAM" id="SSF54373">
    <property type="entry name" value="FAD-linked reductases, C-terminal domain"/>
    <property type="match status" value="1"/>
</dbReference>
<evidence type="ECO:0000259" key="5">
    <source>
        <dbReference type="Pfam" id="PF01266"/>
    </source>
</evidence>
<dbReference type="InterPro" id="IPR006222">
    <property type="entry name" value="GCVT_N"/>
</dbReference>
<dbReference type="Gene3D" id="3.30.9.10">
    <property type="entry name" value="D-Amino Acid Oxidase, subunit A, domain 2"/>
    <property type="match status" value="1"/>
</dbReference>
<dbReference type="Pfam" id="PF08669">
    <property type="entry name" value="GCV_T_C"/>
    <property type="match status" value="1"/>
</dbReference>
<dbReference type="RefSeq" id="WP_131481363.1">
    <property type="nucleotide sequence ID" value="NZ_SJDL01000012.1"/>
</dbReference>
<keyword evidence="2" id="KW-0808">Transferase</keyword>
<feature type="domain" description="GCVT N-terminal" evidence="6">
    <location>
        <begin position="445"/>
        <end position="726"/>
    </location>
</feature>
<dbReference type="Pfam" id="PF01571">
    <property type="entry name" value="GCV_T"/>
    <property type="match status" value="1"/>
</dbReference>
<dbReference type="SUPFAM" id="SSF103025">
    <property type="entry name" value="Folate-binding domain"/>
    <property type="match status" value="1"/>
</dbReference>
<evidence type="ECO:0000259" key="8">
    <source>
        <dbReference type="Pfam" id="PF16350"/>
    </source>
</evidence>
<evidence type="ECO:0000256" key="3">
    <source>
        <dbReference type="ARBA" id="ARBA00023002"/>
    </source>
</evidence>
<comment type="caution">
    <text evidence="9">The sequence shown here is derived from an EMBL/GenBank/DDBJ whole genome shotgun (WGS) entry which is preliminary data.</text>
</comment>
<evidence type="ECO:0000256" key="2">
    <source>
        <dbReference type="ARBA" id="ARBA00022576"/>
    </source>
</evidence>
<reference evidence="9 10" key="1">
    <citation type="submission" date="2019-02" db="EMBL/GenBank/DDBJ databases">
        <title>Marinobacter halodurans sp. nov., a marine bacterium isolated from sea tidal flat.</title>
        <authorList>
            <person name="Yoo Y."/>
            <person name="Lee D.W."/>
            <person name="Kim B.S."/>
            <person name="Kim J.-J."/>
        </authorList>
    </citation>
    <scope>NUCLEOTIDE SEQUENCE [LARGE SCALE GENOMIC DNA]</scope>
    <source>
        <strain evidence="9 10">YJ-S3-2</strain>
    </source>
</reference>
<dbReference type="EMBL" id="SJDL01000012">
    <property type="protein sequence ID" value="TBW56180.1"/>
    <property type="molecule type" value="Genomic_DNA"/>
</dbReference>
<keyword evidence="2" id="KW-0032">Aminotransferase</keyword>
<sequence>MAKLPESADVVIVGQGGIVGASVAHHLIEQGWTNIVGLEKSAIPTDIGSTSHASDFCFTTSHDKLSVYTTKYSQAFYAKRGNYLKKGGMEVAHVDDDERMAELIRKVGSGRAFGTNVSMITPARAKELFPLVDESRIQGALWDPDAGLVVPRSQTVAGNLVDEAVASGHLQAFANTPVRRIDVKDGVVQGVETDRGYIKAKYVVLTIGIWGPLMARTAGAPLPLMPVEHPLLFFGPYEALKGTGEELAWPLFRDQGNSSYVRDTGDPSTTEGGLMEWGYYEHENPRLVYPWDIAEPGEARLSPSMRDLSLEQVMHAYEKAIEMTPILGELGWEERRSFNGLLSVTPDGGSMIGETPEVRNLWFCEAIWVKDGPGAGKLLADWMTTGHPEIDPHSVDIARLYPAQKTSRYVYDRCYEVAKKIYTPAVHPREPYESGRQLRTGPFYLREVALGGYFMEAAGWERAHGYQANEATLLAKYRDRVPVRENEWDGRHFWEVSNAEQLEMSENVGMINLSHFAIYDISGQDAEALMEYLSVAKVGGTTPVGKGVYTHFLDGRGGIHSDLTIIRLAEDAYRVVCGGDTGHRDLVWIRRMARERNLTRYRLDDRSDSLATLGLWGPKARETLARFLDDPDELSNDNFPFATARDIWVQGIPVWAFRISYVGEQGWELYVPFSYGLGLWDLLFEAGVTPVGIETYANTRRLENSLRLQNADLETEYNLYEADLARKKVKEADFHGKAAYLEQRERPNQPAYLCTLTMLENRDAKGVARYPVGQWPILDPETGEVLVDSEGRRSYNTSAAYGPSVGQVILLGYIPHEYAQEGRELLLEYFGERYRIRIESVGYRALYDPDNERMRS</sequence>
<dbReference type="Gene3D" id="2.40.30.110">
    <property type="entry name" value="Aminomethyltransferase beta-barrel domains"/>
    <property type="match status" value="1"/>
</dbReference>
<dbReference type="Gene3D" id="3.30.1360.120">
    <property type="entry name" value="Probable tRNA modification gtpase trme, domain 1"/>
    <property type="match status" value="1"/>
</dbReference>
<dbReference type="InterPro" id="IPR006076">
    <property type="entry name" value="FAD-dep_OxRdtase"/>
</dbReference>
<dbReference type="Pfam" id="PF01266">
    <property type="entry name" value="DAO"/>
    <property type="match status" value="1"/>
</dbReference>
<dbReference type="InterPro" id="IPR013977">
    <property type="entry name" value="GcvT_C"/>
</dbReference>
<dbReference type="InterPro" id="IPR028896">
    <property type="entry name" value="GcvT/YgfZ/DmdA"/>
</dbReference>
<dbReference type="InterPro" id="IPR029043">
    <property type="entry name" value="GcvT/YgfZ_C"/>
</dbReference>
<dbReference type="InterPro" id="IPR032503">
    <property type="entry name" value="FAO_M"/>
</dbReference>
<keyword evidence="4" id="KW-0175">Coiled coil</keyword>
<feature type="domain" description="FAD dependent oxidoreductase" evidence="5">
    <location>
        <begin position="9"/>
        <end position="382"/>
    </location>
</feature>
<dbReference type="Gene3D" id="3.30.70.1400">
    <property type="entry name" value="Aminomethyltransferase beta-barrel domains"/>
    <property type="match status" value="1"/>
</dbReference>
<organism evidence="9 10">
    <name type="scientific">Marinobacter halodurans</name>
    <dbReference type="NCBI Taxonomy" id="2528979"/>
    <lineage>
        <taxon>Bacteria</taxon>
        <taxon>Pseudomonadati</taxon>
        <taxon>Pseudomonadota</taxon>
        <taxon>Gammaproteobacteria</taxon>
        <taxon>Pseudomonadales</taxon>
        <taxon>Marinobacteraceae</taxon>
        <taxon>Marinobacter</taxon>
    </lineage>
</organism>
<dbReference type="Proteomes" id="UP000313645">
    <property type="component" value="Unassembled WGS sequence"/>
</dbReference>
<dbReference type="SUPFAM" id="SSF51905">
    <property type="entry name" value="FAD/NAD(P)-binding domain"/>
    <property type="match status" value="1"/>
</dbReference>
<dbReference type="Pfam" id="PF16350">
    <property type="entry name" value="FAO_M"/>
    <property type="match status" value="1"/>
</dbReference>
<accession>A0ABY1ZKR0</accession>
<dbReference type="PANTHER" id="PTHR43757:SF2">
    <property type="entry name" value="AMINOMETHYLTRANSFERASE, MITOCHONDRIAL"/>
    <property type="match status" value="1"/>
</dbReference>
<evidence type="ECO:0000256" key="1">
    <source>
        <dbReference type="ARBA" id="ARBA00008609"/>
    </source>
</evidence>
<dbReference type="PANTHER" id="PTHR43757">
    <property type="entry name" value="AMINOMETHYLTRANSFERASE"/>
    <property type="match status" value="1"/>
</dbReference>